<evidence type="ECO:0000256" key="3">
    <source>
        <dbReference type="HAMAP-Rule" id="MF_00528"/>
    </source>
</evidence>
<evidence type="ECO:0000256" key="1">
    <source>
        <dbReference type="ARBA" id="ARBA00001968"/>
    </source>
</evidence>
<dbReference type="PANTHER" id="PTHR43213">
    <property type="entry name" value="BIFUNCTIONAL DTTP/UTP PYROPHOSPHATASE/METHYLTRANSFERASE PROTEIN-RELATED"/>
    <property type="match status" value="1"/>
</dbReference>
<evidence type="ECO:0000313" key="5">
    <source>
        <dbReference type="Proteomes" id="UP001139336"/>
    </source>
</evidence>
<dbReference type="AlphaFoldDB" id="A0A9X1U035"/>
<dbReference type="GO" id="GO:0005737">
    <property type="term" value="C:cytoplasm"/>
    <property type="evidence" value="ECO:0007669"/>
    <property type="project" value="UniProtKB-SubCell"/>
</dbReference>
<protein>
    <recommendedName>
        <fullName evidence="3">Nucleoside triphosphate pyrophosphatase</fullName>
        <ecNumber evidence="3">3.6.1.9</ecNumber>
    </recommendedName>
    <alternativeName>
        <fullName evidence="3">Nucleotide pyrophosphatase</fullName>
        <shortName evidence="3">Nucleotide PPase</shortName>
    </alternativeName>
</protein>
<dbReference type="HAMAP" id="MF_00528">
    <property type="entry name" value="Maf"/>
    <property type="match status" value="1"/>
</dbReference>
<dbReference type="RefSeq" id="WP_236117810.1">
    <property type="nucleotide sequence ID" value="NZ_JAKGSI010000001.1"/>
</dbReference>
<reference evidence="4" key="1">
    <citation type="submission" date="2022-01" db="EMBL/GenBank/DDBJ databases">
        <title>Corynebacterium sp. nov isolated from isolated from the feces of the greater white-fronted geese (Anser albifrons) at Poyang Lake, PR China.</title>
        <authorList>
            <person name="Liu Q."/>
        </authorList>
    </citation>
    <scope>NUCLEOTIDE SEQUENCE</scope>
    <source>
        <strain evidence="4">JCM 32435</strain>
    </source>
</reference>
<keyword evidence="2 3" id="KW-0378">Hydrolase</keyword>
<name>A0A9X1U035_9CORY</name>
<sequence length="215" mass="22760">MRLVLASGSPSRRAILRGAGVEPLVHPADVDEDAIRAACGPDAAPEDVVAALARAKSQAVAASYPEDVVIACDSMLLIDGELMGKPHTVEATVQRWRQQAGREAELLTAHCIGGPGGEGREGRAGGDGRAVIERVARTRLRFAQAHEEDILAYARTGEPLECAGAFTLEALGGWFVDRIEGDPSNVIGLSLPTVRAALYEMGLDVHPFWNLASTD</sequence>
<comment type="subcellular location">
    <subcellularLocation>
        <location evidence="3">Cytoplasm</location>
    </subcellularLocation>
</comment>
<dbReference type="PIRSF" id="PIRSF006305">
    <property type="entry name" value="Maf"/>
    <property type="match status" value="1"/>
</dbReference>
<comment type="similarity">
    <text evidence="3">Belongs to the Maf family.</text>
</comment>
<dbReference type="NCBIfam" id="TIGR00172">
    <property type="entry name" value="maf"/>
    <property type="match status" value="1"/>
</dbReference>
<keyword evidence="3" id="KW-0963">Cytoplasm</keyword>
<comment type="catalytic activity">
    <reaction evidence="3">
        <text>a 2'-deoxyribonucleoside 5'-triphosphate + H2O = a 2'-deoxyribonucleoside 5'-phosphate + diphosphate + H(+)</text>
        <dbReference type="Rhea" id="RHEA:44644"/>
        <dbReference type="ChEBI" id="CHEBI:15377"/>
        <dbReference type="ChEBI" id="CHEBI:15378"/>
        <dbReference type="ChEBI" id="CHEBI:33019"/>
        <dbReference type="ChEBI" id="CHEBI:61560"/>
        <dbReference type="ChEBI" id="CHEBI:65317"/>
        <dbReference type="EC" id="3.6.1.9"/>
    </reaction>
</comment>
<gene>
    <name evidence="4" type="ORF">L1O03_02420</name>
</gene>
<dbReference type="Proteomes" id="UP001139336">
    <property type="component" value="Unassembled WGS sequence"/>
</dbReference>
<comment type="caution">
    <text evidence="3">Lacks conserved residue(s) required for the propagation of feature annotation.</text>
</comment>
<dbReference type="InterPro" id="IPR029001">
    <property type="entry name" value="ITPase-like_fam"/>
</dbReference>
<proteinExistence type="inferred from homology"/>
<comment type="caution">
    <text evidence="4">The sequence shown here is derived from an EMBL/GenBank/DDBJ whole genome shotgun (WGS) entry which is preliminary data.</text>
</comment>
<dbReference type="GO" id="GO:0009117">
    <property type="term" value="P:nucleotide metabolic process"/>
    <property type="evidence" value="ECO:0007669"/>
    <property type="project" value="UniProtKB-KW"/>
</dbReference>
<dbReference type="Pfam" id="PF02545">
    <property type="entry name" value="Maf"/>
    <property type="match status" value="1"/>
</dbReference>
<dbReference type="InterPro" id="IPR003697">
    <property type="entry name" value="Maf-like"/>
</dbReference>
<dbReference type="SUPFAM" id="SSF52972">
    <property type="entry name" value="ITPase-like"/>
    <property type="match status" value="1"/>
</dbReference>
<feature type="active site" description="Proton acceptor" evidence="3">
    <location>
        <position position="73"/>
    </location>
</feature>
<organism evidence="4 5">
    <name type="scientific">Corynebacterium uropygiale</name>
    <dbReference type="NCBI Taxonomy" id="1775911"/>
    <lineage>
        <taxon>Bacteria</taxon>
        <taxon>Bacillati</taxon>
        <taxon>Actinomycetota</taxon>
        <taxon>Actinomycetes</taxon>
        <taxon>Mycobacteriales</taxon>
        <taxon>Corynebacteriaceae</taxon>
        <taxon>Corynebacterium</taxon>
    </lineage>
</organism>
<accession>A0A9X1U035</accession>
<dbReference type="CDD" id="cd00555">
    <property type="entry name" value="Maf"/>
    <property type="match status" value="1"/>
</dbReference>
<dbReference type="Gene3D" id="3.90.950.10">
    <property type="match status" value="1"/>
</dbReference>
<comment type="function">
    <text evidence="3">Nucleoside triphosphate pyrophosphatase. May have a dual role in cell division arrest and in preventing the incorporation of modified nucleotides into cellular nucleic acids.</text>
</comment>
<dbReference type="PANTHER" id="PTHR43213:SF5">
    <property type="entry name" value="BIFUNCTIONAL DTTP_UTP PYROPHOSPHATASE_METHYLTRANSFERASE PROTEIN-RELATED"/>
    <property type="match status" value="1"/>
</dbReference>
<comment type="catalytic activity">
    <reaction evidence="3">
        <text>a ribonucleoside 5'-triphosphate + H2O = a ribonucleoside 5'-phosphate + diphosphate + H(+)</text>
        <dbReference type="Rhea" id="RHEA:23996"/>
        <dbReference type="ChEBI" id="CHEBI:15377"/>
        <dbReference type="ChEBI" id="CHEBI:15378"/>
        <dbReference type="ChEBI" id="CHEBI:33019"/>
        <dbReference type="ChEBI" id="CHEBI:58043"/>
        <dbReference type="ChEBI" id="CHEBI:61557"/>
        <dbReference type="EC" id="3.6.1.9"/>
    </reaction>
</comment>
<dbReference type="EC" id="3.6.1.9" evidence="3"/>
<keyword evidence="3" id="KW-0546">Nucleotide metabolism</keyword>
<dbReference type="GO" id="GO:0047429">
    <property type="term" value="F:nucleoside triphosphate diphosphatase activity"/>
    <property type="evidence" value="ECO:0007669"/>
    <property type="project" value="UniProtKB-EC"/>
</dbReference>
<comment type="cofactor">
    <cofactor evidence="1 3">
        <name>a divalent metal cation</name>
        <dbReference type="ChEBI" id="CHEBI:60240"/>
    </cofactor>
</comment>
<evidence type="ECO:0000256" key="2">
    <source>
        <dbReference type="ARBA" id="ARBA00022801"/>
    </source>
</evidence>
<evidence type="ECO:0000313" key="4">
    <source>
        <dbReference type="EMBL" id="MCF4006033.1"/>
    </source>
</evidence>
<dbReference type="EMBL" id="JAKGSI010000001">
    <property type="protein sequence ID" value="MCF4006033.1"/>
    <property type="molecule type" value="Genomic_DNA"/>
</dbReference>
<keyword evidence="5" id="KW-1185">Reference proteome</keyword>